<evidence type="ECO:0000313" key="3">
    <source>
        <dbReference type="Proteomes" id="UP000430519"/>
    </source>
</evidence>
<organism evidence="2 3">
    <name type="scientific">Deinococcus xianganensis</name>
    <dbReference type="NCBI Taxonomy" id="1507289"/>
    <lineage>
        <taxon>Bacteria</taxon>
        <taxon>Thermotogati</taxon>
        <taxon>Deinococcota</taxon>
        <taxon>Deinococci</taxon>
        <taxon>Deinococcales</taxon>
        <taxon>Deinococcaceae</taxon>
        <taxon>Deinococcus</taxon>
    </lineage>
</organism>
<dbReference type="AlphaFoldDB" id="A0A6I4Y8R7"/>
<dbReference type="RefSeq" id="WP_160976909.1">
    <property type="nucleotide sequence ID" value="NZ_WVHK01000008.1"/>
</dbReference>
<proteinExistence type="predicted"/>
<feature type="transmembrane region" description="Helical" evidence="1">
    <location>
        <begin position="179"/>
        <end position="198"/>
    </location>
</feature>
<feature type="transmembrane region" description="Helical" evidence="1">
    <location>
        <begin position="124"/>
        <end position="143"/>
    </location>
</feature>
<feature type="transmembrane region" description="Helical" evidence="1">
    <location>
        <begin position="28"/>
        <end position="47"/>
    </location>
</feature>
<evidence type="ECO:0000256" key="1">
    <source>
        <dbReference type="SAM" id="Phobius"/>
    </source>
</evidence>
<accession>A0A6I4Y8R7</accession>
<sequence>MTAHHPDPADYARLQDLTARYSRYSASALGLGHLYGAVTIPLTYLLARADLNALALMLWAAAVSTGFVTLVRLTRRQYQTLGAVTEQTRSQRGFAWGLLAGAAAGTLLALLAERTGLIGSAFPALAPLTVPSGLALLLALTGAVRLTGRSDTRTVGLGLLLLCGALVAGHTDFTEGWRITAQWIVVAALSLGLIRLGWTQHTQARRVAADLRDLRARLNLSTAQ</sequence>
<keyword evidence="1" id="KW-1133">Transmembrane helix</keyword>
<keyword evidence="1" id="KW-0812">Transmembrane</keyword>
<evidence type="ECO:0000313" key="2">
    <source>
        <dbReference type="EMBL" id="MXV18769.1"/>
    </source>
</evidence>
<name>A0A6I4Y8R7_9DEIO</name>
<feature type="transmembrane region" description="Helical" evidence="1">
    <location>
        <begin position="94"/>
        <end position="112"/>
    </location>
</feature>
<feature type="transmembrane region" description="Helical" evidence="1">
    <location>
        <begin position="155"/>
        <end position="173"/>
    </location>
</feature>
<feature type="transmembrane region" description="Helical" evidence="1">
    <location>
        <begin position="53"/>
        <end position="73"/>
    </location>
</feature>
<dbReference type="Proteomes" id="UP000430519">
    <property type="component" value="Unassembled WGS sequence"/>
</dbReference>
<keyword evidence="1" id="KW-0472">Membrane</keyword>
<gene>
    <name evidence="2" type="ORF">GLX28_03840</name>
</gene>
<reference evidence="2 3" key="1">
    <citation type="submission" date="2019-11" db="EMBL/GenBank/DDBJ databases">
        <title>Genome sequence of Deinococcus xianganensis Y35, AI-2 producing algicidal bacterium, isolated from lake water.</title>
        <authorList>
            <person name="Li Y."/>
        </authorList>
    </citation>
    <scope>NUCLEOTIDE SEQUENCE [LARGE SCALE GENOMIC DNA]</scope>
    <source>
        <strain evidence="2 3">Y35</strain>
    </source>
</reference>
<protein>
    <submittedName>
        <fullName evidence="2">Uncharacterized protein</fullName>
    </submittedName>
</protein>
<dbReference type="EMBL" id="WVHK01000008">
    <property type="protein sequence ID" value="MXV18769.1"/>
    <property type="molecule type" value="Genomic_DNA"/>
</dbReference>
<keyword evidence="3" id="KW-1185">Reference proteome</keyword>
<comment type="caution">
    <text evidence="2">The sequence shown here is derived from an EMBL/GenBank/DDBJ whole genome shotgun (WGS) entry which is preliminary data.</text>
</comment>